<evidence type="ECO:0000313" key="1">
    <source>
        <dbReference type="EMBL" id="KAF8793406.1"/>
    </source>
</evidence>
<reference evidence="1" key="1">
    <citation type="journal article" date="2020" name="bioRxiv">
        <title>Chromosome-level reference genome of the European wasp spider Argiope bruennichi: a resource for studies on range expansion and evolutionary adaptation.</title>
        <authorList>
            <person name="Sheffer M.M."/>
            <person name="Hoppe A."/>
            <person name="Krehenwinkel H."/>
            <person name="Uhl G."/>
            <person name="Kuss A.W."/>
            <person name="Jensen L."/>
            <person name="Jensen C."/>
            <person name="Gillespie R.G."/>
            <person name="Hoff K.J."/>
            <person name="Prost S."/>
        </authorList>
    </citation>
    <scope>NUCLEOTIDE SEQUENCE</scope>
</reference>
<accession>A0A8T0FRF2</accession>
<comment type="caution">
    <text evidence="1">The sequence shown here is derived from an EMBL/GenBank/DDBJ whole genome shotgun (WGS) entry which is preliminary data.</text>
</comment>
<dbReference type="Gene3D" id="3.30.70.270">
    <property type="match status" value="1"/>
</dbReference>
<dbReference type="InterPro" id="IPR008042">
    <property type="entry name" value="Retrotrans_Pao"/>
</dbReference>
<gene>
    <name evidence="1" type="ORF">HNY73_004888</name>
</gene>
<dbReference type="EMBL" id="JABXBU010000003">
    <property type="protein sequence ID" value="KAF8793406.1"/>
    <property type="molecule type" value="Genomic_DNA"/>
</dbReference>
<dbReference type="Gene3D" id="3.10.10.10">
    <property type="entry name" value="HIV Type 1 Reverse Transcriptase, subunit A, domain 1"/>
    <property type="match status" value="1"/>
</dbReference>
<protein>
    <submittedName>
        <fullName evidence="1">Uncharacterized protein</fullName>
    </submittedName>
</protein>
<keyword evidence="2" id="KW-1185">Reference proteome</keyword>
<reference evidence="1" key="2">
    <citation type="submission" date="2020-06" db="EMBL/GenBank/DDBJ databases">
        <authorList>
            <person name="Sheffer M."/>
        </authorList>
    </citation>
    <scope>NUCLEOTIDE SEQUENCE</scope>
</reference>
<evidence type="ECO:0000313" key="2">
    <source>
        <dbReference type="Proteomes" id="UP000807504"/>
    </source>
</evidence>
<proteinExistence type="predicted"/>
<dbReference type="SUPFAM" id="SSF56672">
    <property type="entry name" value="DNA/RNA polymerases"/>
    <property type="match status" value="1"/>
</dbReference>
<dbReference type="PANTHER" id="PTHR47331">
    <property type="entry name" value="PHD-TYPE DOMAIN-CONTAINING PROTEIN"/>
    <property type="match status" value="1"/>
</dbReference>
<dbReference type="InterPro" id="IPR043502">
    <property type="entry name" value="DNA/RNA_pol_sf"/>
</dbReference>
<dbReference type="AlphaFoldDB" id="A0A8T0FRF2"/>
<name>A0A8T0FRF2_ARGBR</name>
<dbReference type="Pfam" id="PF05380">
    <property type="entry name" value="Peptidase_A17"/>
    <property type="match status" value="1"/>
</dbReference>
<sequence length="449" mass="51809">MGSIHIFAKQFNDKKKRNELFGIVPEREHNVASAIYSFGAKNAKVEVRLRLESLGIKGDEIETLGVNEQFILREFNDSIQFVEKRYCVKLPWIEGMQERLGNNNEVVLKRLNTLVKRFKRDSSWCKEYREVVDGYLKEGIVELSDDLEADVKQAFLQNLIDPEDRQFTTFFWIEDLNSDNFCVLNFTRVLFGLKPSPYLLSATLKYHFEKYQHLFPETCEMLKNSFWVDDLVGGVDDLETALKISAESVEVMKRAGMMLKKWQTNSLPLRERYKQSGIETDDTKDASMKAYDCVVYSRGTTRESRVITSFICSKGRVAPIKSFRMPCLELLGCLLSDRLAKQPKILCGGLDHLGWSQPNEFWPSMVENEKPTGDLEIRNEVEIISQCKCDVYDSDFVLDLNKYYNDLNRVLKIAVLVTRFVSKLKKKLPVEFGSYTATELAEAELDCVK</sequence>
<dbReference type="Proteomes" id="UP000807504">
    <property type="component" value="Unassembled WGS sequence"/>
</dbReference>
<dbReference type="GO" id="GO:0071897">
    <property type="term" value="P:DNA biosynthetic process"/>
    <property type="evidence" value="ECO:0007669"/>
    <property type="project" value="UniProtKB-ARBA"/>
</dbReference>
<dbReference type="InterPro" id="IPR043128">
    <property type="entry name" value="Rev_trsase/Diguanyl_cyclase"/>
</dbReference>
<organism evidence="1 2">
    <name type="scientific">Argiope bruennichi</name>
    <name type="common">Wasp spider</name>
    <name type="synonym">Aranea bruennichi</name>
    <dbReference type="NCBI Taxonomy" id="94029"/>
    <lineage>
        <taxon>Eukaryota</taxon>
        <taxon>Metazoa</taxon>
        <taxon>Ecdysozoa</taxon>
        <taxon>Arthropoda</taxon>
        <taxon>Chelicerata</taxon>
        <taxon>Arachnida</taxon>
        <taxon>Araneae</taxon>
        <taxon>Araneomorphae</taxon>
        <taxon>Entelegynae</taxon>
        <taxon>Araneoidea</taxon>
        <taxon>Araneidae</taxon>
        <taxon>Argiope</taxon>
    </lineage>
</organism>